<gene>
    <name evidence="3" type="ORF">LX15_000935</name>
</gene>
<sequence>MINTWKTSSRSGNHGGQCVEIGGGPGTVAIRDSKNRAGGQLTPKKAAFTAFVNTVKQGRLDLS</sequence>
<dbReference type="Pfam" id="PF04149">
    <property type="entry name" value="DUF397"/>
    <property type="match status" value="1"/>
</dbReference>
<evidence type="ECO:0000313" key="3">
    <source>
        <dbReference type="EMBL" id="MCP2257250.1"/>
    </source>
</evidence>
<comment type="caution">
    <text evidence="3">The sequence shown here is derived from an EMBL/GenBank/DDBJ whole genome shotgun (WGS) entry which is preliminary data.</text>
</comment>
<evidence type="ECO:0000259" key="2">
    <source>
        <dbReference type="Pfam" id="PF04149"/>
    </source>
</evidence>
<feature type="region of interest" description="Disordered" evidence="1">
    <location>
        <begin position="1"/>
        <end position="20"/>
    </location>
</feature>
<reference evidence="3 4" key="1">
    <citation type="submission" date="2022-06" db="EMBL/GenBank/DDBJ databases">
        <title>Genomic Encyclopedia of Archaeal and Bacterial Type Strains, Phase II (KMG-II): from individual species to whole genera.</title>
        <authorList>
            <person name="Goeker M."/>
        </authorList>
    </citation>
    <scope>NUCLEOTIDE SEQUENCE [LARGE SCALE GENOMIC DNA]</scope>
    <source>
        <strain evidence="3 4">DSM 40477</strain>
    </source>
</reference>
<dbReference type="RefSeq" id="WP_253668217.1">
    <property type="nucleotide sequence ID" value="NZ_JAMTCP010000003.1"/>
</dbReference>
<evidence type="ECO:0000256" key="1">
    <source>
        <dbReference type="SAM" id="MobiDB-lite"/>
    </source>
</evidence>
<proteinExistence type="predicted"/>
<name>A0ABT1HP18_STRSD</name>
<dbReference type="InterPro" id="IPR007278">
    <property type="entry name" value="DUF397"/>
</dbReference>
<feature type="domain" description="DUF397" evidence="2">
    <location>
        <begin position="4"/>
        <end position="56"/>
    </location>
</feature>
<accession>A0ABT1HP18</accession>
<keyword evidence="4" id="KW-1185">Reference proteome</keyword>
<dbReference type="Proteomes" id="UP001205311">
    <property type="component" value="Unassembled WGS sequence"/>
</dbReference>
<dbReference type="EMBL" id="JAMTCP010000003">
    <property type="protein sequence ID" value="MCP2257250.1"/>
    <property type="molecule type" value="Genomic_DNA"/>
</dbReference>
<evidence type="ECO:0000313" key="4">
    <source>
        <dbReference type="Proteomes" id="UP001205311"/>
    </source>
</evidence>
<feature type="compositionally biased region" description="Polar residues" evidence="1">
    <location>
        <begin position="1"/>
        <end position="12"/>
    </location>
</feature>
<protein>
    <recommendedName>
        <fullName evidence="2">DUF397 domain-containing protein</fullName>
    </recommendedName>
</protein>
<organism evidence="3 4">
    <name type="scientific">Streptoalloteichus tenebrarius (strain ATCC 17920 / DSM 40477 / JCM 4838 / CBS 697.72 / NBRC 16177 / NCIMB 11028 / NRRL B-12390 / A12253. 1 / ISP 5477)</name>
    <name type="common">Streptomyces tenebrarius</name>
    <dbReference type="NCBI Taxonomy" id="1933"/>
    <lineage>
        <taxon>Bacteria</taxon>
        <taxon>Bacillati</taxon>
        <taxon>Actinomycetota</taxon>
        <taxon>Actinomycetes</taxon>
        <taxon>Pseudonocardiales</taxon>
        <taxon>Pseudonocardiaceae</taxon>
        <taxon>Streptoalloteichus</taxon>
    </lineage>
</organism>